<gene>
    <name evidence="1" type="ORF">DFR76_102575</name>
</gene>
<keyword evidence="2" id="KW-1185">Reference proteome</keyword>
<dbReference type="Proteomes" id="UP000254869">
    <property type="component" value="Unassembled WGS sequence"/>
</dbReference>
<dbReference type="AlphaFoldDB" id="A0A370IFD6"/>
<reference evidence="1 2" key="1">
    <citation type="submission" date="2018-07" db="EMBL/GenBank/DDBJ databases">
        <title>Genomic Encyclopedia of Type Strains, Phase IV (KMG-IV): sequencing the most valuable type-strain genomes for metagenomic binning, comparative biology and taxonomic classification.</title>
        <authorList>
            <person name="Goeker M."/>
        </authorList>
    </citation>
    <scope>NUCLEOTIDE SEQUENCE [LARGE SCALE GENOMIC DNA]</scope>
    <source>
        <strain evidence="1 2">DSM 44290</strain>
    </source>
</reference>
<evidence type="ECO:0000313" key="1">
    <source>
        <dbReference type="EMBL" id="RDI68174.1"/>
    </source>
</evidence>
<comment type="caution">
    <text evidence="1">The sequence shown here is derived from an EMBL/GenBank/DDBJ whole genome shotgun (WGS) entry which is preliminary data.</text>
</comment>
<dbReference type="RefSeq" id="WP_067992870.1">
    <property type="nucleotide sequence ID" value="NZ_QQBC01000002.1"/>
</dbReference>
<organism evidence="1 2">
    <name type="scientific">Nocardia pseudobrasiliensis</name>
    <dbReference type="NCBI Taxonomy" id="45979"/>
    <lineage>
        <taxon>Bacteria</taxon>
        <taxon>Bacillati</taxon>
        <taxon>Actinomycetota</taxon>
        <taxon>Actinomycetes</taxon>
        <taxon>Mycobacteriales</taxon>
        <taxon>Nocardiaceae</taxon>
        <taxon>Nocardia</taxon>
    </lineage>
</organism>
<evidence type="ECO:0000313" key="2">
    <source>
        <dbReference type="Proteomes" id="UP000254869"/>
    </source>
</evidence>
<accession>A0A370IFD6</accession>
<dbReference type="EMBL" id="QQBC01000002">
    <property type="protein sequence ID" value="RDI68174.1"/>
    <property type="molecule type" value="Genomic_DNA"/>
</dbReference>
<dbReference type="STRING" id="1210086.GCA_001613105_01151"/>
<sequence length="272" mass="29710">MGQATDTILLRLATTAGIHDLVFPASDTGRTRVRTLLSAVYQLPYAVIHDVTAVDVLAAECAEPLYPVIRRTGNWTQTMPGHIRTDVDIVGSDGADPKWIDVVADLAATVVLDIDPGELDSLRIGPLGDFATLDEFRAKFRYIDLDAFMRENGLSTVEQLRRAFRYLLAEVKVKPAPAFDPADPAASRRLTLRIGILIRETIDLTAALRDVRHMLAAQPPIVNELRDGDFAETISRTAPLVVFPATAVTGSGFTQDQIIAFFAAQQILAVFV</sequence>
<protein>
    <submittedName>
        <fullName evidence="1">Uncharacterized protein</fullName>
    </submittedName>
</protein>
<proteinExistence type="predicted"/>
<name>A0A370IFD6_9NOCA</name>